<organism evidence="7">
    <name type="scientific">marine metagenome</name>
    <dbReference type="NCBI Taxonomy" id="408172"/>
    <lineage>
        <taxon>unclassified sequences</taxon>
        <taxon>metagenomes</taxon>
        <taxon>ecological metagenomes</taxon>
    </lineage>
</organism>
<dbReference type="CDD" id="cd06580">
    <property type="entry name" value="TM_PBP1_transp_TpRbsC_like"/>
    <property type="match status" value="1"/>
</dbReference>
<feature type="transmembrane region" description="Helical" evidence="6">
    <location>
        <begin position="200"/>
        <end position="218"/>
    </location>
</feature>
<feature type="transmembrane region" description="Helical" evidence="6">
    <location>
        <begin position="247"/>
        <end position="264"/>
    </location>
</feature>
<feature type="transmembrane region" description="Helical" evidence="6">
    <location>
        <begin position="53"/>
        <end position="83"/>
    </location>
</feature>
<evidence type="ECO:0000256" key="6">
    <source>
        <dbReference type="SAM" id="Phobius"/>
    </source>
</evidence>
<dbReference type="PANTHER" id="PTHR47089:SF1">
    <property type="entry name" value="GUANOSINE ABC TRANSPORTER PERMEASE PROTEIN NUPP"/>
    <property type="match status" value="1"/>
</dbReference>
<evidence type="ECO:0000313" key="7">
    <source>
        <dbReference type="EMBL" id="SVB69486.1"/>
    </source>
</evidence>
<reference evidence="7" key="1">
    <citation type="submission" date="2018-05" db="EMBL/GenBank/DDBJ databases">
        <authorList>
            <person name="Lanie J.A."/>
            <person name="Ng W.-L."/>
            <person name="Kazmierczak K.M."/>
            <person name="Andrzejewski T.M."/>
            <person name="Davidsen T.M."/>
            <person name="Wayne K.J."/>
            <person name="Tettelin H."/>
            <person name="Glass J.I."/>
            <person name="Rusch D."/>
            <person name="Podicherti R."/>
            <person name="Tsui H.-C.T."/>
            <person name="Winkler M.E."/>
        </authorList>
    </citation>
    <scope>NUCLEOTIDE SEQUENCE</scope>
</reference>
<keyword evidence="4 6" id="KW-1133">Transmembrane helix</keyword>
<feature type="transmembrane region" description="Helical" evidence="6">
    <location>
        <begin position="117"/>
        <end position="138"/>
    </location>
</feature>
<dbReference type="EMBL" id="UINC01053224">
    <property type="protein sequence ID" value="SVB69486.1"/>
    <property type="molecule type" value="Genomic_DNA"/>
</dbReference>
<name>A0A382G2E3_9ZZZZ</name>
<keyword evidence="2" id="KW-1003">Cell membrane</keyword>
<dbReference type="GO" id="GO:0005886">
    <property type="term" value="C:plasma membrane"/>
    <property type="evidence" value="ECO:0007669"/>
    <property type="project" value="UniProtKB-SubCell"/>
</dbReference>
<evidence type="ECO:0000256" key="3">
    <source>
        <dbReference type="ARBA" id="ARBA00022692"/>
    </source>
</evidence>
<feature type="transmembrane region" description="Helical" evidence="6">
    <location>
        <begin position="20"/>
        <end position="41"/>
    </location>
</feature>
<evidence type="ECO:0000256" key="5">
    <source>
        <dbReference type="ARBA" id="ARBA00023136"/>
    </source>
</evidence>
<comment type="subcellular location">
    <subcellularLocation>
        <location evidence="1">Cell membrane</location>
        <topology evidence="1">Multi-pass membrane protein</topology>
    </subcellularLocation>
</comment>
<accession>A0A382G2E3</accession>
<evidence type="ECO:0000256" key="4">
    <source>
        <dbReference type="ARBA" id="ARBA00022989"/>
    </source>
</evidence>
<feature type="transmembrane region" description="Helical" evidence="6">
    <location>
        <begin position="328"/>
        <end position="348"/>
    </location>
</feature>
<evidence type="ECO:0000256" key="1">
    <source>
        <dbReference type="ARBA" id="ARBA00004651"/>
    </source>
</evidence>
<protein>
    <recommendedName>
        <fullName evidence="8">ABC transporter permease</fullName>
    </recommendedName>
</protein>
<feature type="transmembrane region" description="Helical" evidence="6">
    <location>
        <begin position="284"/>
        <end position="307"/>
    </location>
</feature>
<keyword evidence="5 6" id="KW-0472">Membrane</keyword>
<evidence type="ECO:0000256" key="2">
    <source>
        <dbReference type="ARBA" id="ARBA00022475"/>
    </source>
</evidence>
<dbReference type="Pfam" id="PF02653">
    <property type="entry name" value="BPD_transp_2"/>
    <property type="match status" value="1"/>
</dbReference>
<keyword evidence="3 6" id="KW-0812">Transmembrane</keyword>
<sequence length="357" mass="38429">MNWKKIRLERRDHVTWTWRLFCFFVAIVSTLLVTGLLISTAGKDPIEAFTELFIGAFFGIESIVETLVRATPLILTGLAAVVAFRAKIWSIGQEGQLVLGAIAAYWASIVCEGLPRIIVLSGVICLGFVGGALLGVFCGWLKAKFRVDEIISTVMFNYAIFYLLTYLLSGPWQPPGDFYVQSAPVIEKALLPNLLQDTRLHGGLFIAVVVAIIVYVLIKRTALGYEIRAFGSNPIASSFKGIKPTRMLIVVMLISGGIAGLAGASELLGVHGRLNTDIAAGAGYTGIIVALIGGLTPLGTVIAAVLFGAMVNGGFMMQVITGVPKSMVFAMQAITLLFFLCSTLMSQYRIRKVTADV</sequence>
<feature type="transmembrane region" description="Helical" evidence="6">
    <location>
        <begin position="150"/>
        <end position="169"/>
    </location>
</feature>
<feature type="transmembrane region" description="Helical" evidence="6">
    <location>
        <begin position="95"/>
        <end position="111"/>
    </location>
</feature>
<proteinExistence type="predicted"/>
<dbReference type="GO" id="GO:0022857">
    <property type="term" value="F:transmembrane transporter activity"/>
    <property type="evidence" value="ECO:0007669"/>
    <property type="project" value="InterPro"/>
</dbReference>
<dbReference type="PANTHER" id="PTHR47089">
    <property type="entry name" value="ABC TRANSPORTER, PERMEASE PROTEIN"/>
    <property type="match status" value="1"/>
</dbReference>
<evidence type="ECO:0008006" key="8">
    <source>
        <dbReference type="Google" id="ProtNLM"/>
    </source>
</evidence>
<dbReference type="InterPro" id="IPR001851">
    <property type="entry name" value="ABC_transp_permease"/>
</dbReference>
<gene>
    <name evidence="7" type="ORF">METZ01_LOCUS222340</name>
</gene>
<dbReference type="AlphaFoldDB" id="A0A382G2E3"/>